<evidence type="ECO:0000313" key="1">
    <source>
        <dbReference type="EMBL" id="RIB23464.1"/>
    </source>
</evidence>
<proteinExistence type="predicted"/>
<accession>A0A397VLW3</accession>
<dbReference type="AlphaFoldDB" id="A0A397VLW3"/>
<gene>
    <name evidence="1" type="ORF">C2G38_2171255</name>
</gene>
<sequence>MTIAGKETIHKVLKKDQEFDFNKATEMVTKNIIKAIDLYIEPKVIHDPHKTLPNIIAIPVADIIH</sequence>
<protein>
    <submittedName>
        <fullName evidence="1">Uncharacterized protein</fullName>
    </submittedName>
</protein>
<keyword evidence="2" id="KW-1185">Reference proteome</keyword>
<dbReference type="EMBL" id="QKWP01000261">
    <property type="protein sequence ID" value="RIB23464.1"/>
    <property type="molecule type" value="Genomic_DNA"/>
</dbReference>
<dbReference type="OrthoDB" id="1844152at2759"/>
<reference evidence="1 2" key="1">
    <citation type="submission" date="2018-06" db="EMBL/GenBank/DDBJ databases">
        <title>Comparative genomics reveals the genomic features of Rhizophagus irregularis, R. cerebriforme, R. diaphanum and Gigaspora rosea, and their symbiotic lifestyle signature.</title>
        <authorList>
            <person name="Morin E."/>
            <person name="San Clemente H."/>
            <person name="Chen E.C.H."/>
            <person name="De La Providencia I."/>
            <person name="Hainaut M."/>
            <person name="Kuo A."/>
            <person name="Kohler A."/>
            <person name="Murat C."/>
            <person name="Tang N."/>
            <person name="Roy S."/>
            <person name="Loubradou J."/>
            <person name="Henrissat B."/>
            <person name="Grigoriev I.V."/>
            <person name="Corradi N."/>
            <person name="Roux C."/>
            <person name="Martin F.M."/>
        </authorList>
    </citation>
    <scope>NUCLEOTIDE SEQUENCE [LARGE SCALE GENOMIC DNA]</scope>
    <source>
        <strain evidence="1 2">DAOM 194757</strain>
    </source>
</reference>
<evidence type="ECO:0000313" key="2">
    <source>
        <dbReference type="Proteomes" id="UP000266673"/>
    </source>
</evidence>
<dbReference type="Proteomes" id="UP000266673">
    <property type="component" value="Unassembled WGS sequence"/>
</dbReference>
<comment type="caution">
    <text evidence="1">The sequence shown here is derived from an EMBL/GenBank/DDBJ whole genome shotgun (WGS) entry which is preliminary data.</text>
</comment>
<name>A0A397VLW3_9GLOM</name>
<organism evidence="1 2">
    <name type="scientific">Gigaspora rosea</name>
    <dbReference type="NCBI Taxonomy" id="44941"/>
    <lineage>
        <taxon>Eukaryota</taxon>
        <taxon>Fungi</taxon>
        <taxon>Fungi incertae sedis</taxon>
        <taxon>Mucoromycota</taxon>
        <taxon>Glomeromycotina</taxon>
        <taxon>Glomeromycetes</taxon>
        <taxon>Diversisporales</taxon>
        <taxon>Gigasporaceae</taxon>
        <taxon>Gigaspora</taxon>
    </lineage>
</organism>